<protein>
    <submittedName>
        <fullName evidence="3">CsbD family protein</fullName>
    </submittedName>
</protein>
<evidence type="ECO:0000313" key="3">
    <source>
        <dbReference type="EMBL" id="MBR8129410.1"/>
    </source>
</evidence>
<accession>A0AA41E6Q8</accession>
<dbReference type="Gene3D" id="1.10.1470.10">
    <property type="entry name" value="YjbJ"/>
    <property type="match status" value="1"/>
</dbReference>
<gene>
    <name evidence="3" type="ORF">KDW93_10555</name>
</gene>
<comment type="caution">
    <text evidence="3">The sequence shown here is derived from an EMBL/GenBank/DDBJ whole genome shotgun (WGS) entry which is preliminary data.</text>
</comment>
<dbReference type="Proteomes" id="UP000682266">
    <property type="component" value="Unassembled WGS sequence"/>
</dbReference>
<sequence length="58" mass="6505">MNRDQVKGRIDEAKGKLKEMIGRILGNRTTRMQGTVEQVVGKTQASFGDAKAQFKKRP</sequence>
<feature type="domain" description="CsbD-like" evidence="2">
    <location>
        <begin position="4"/>
        <end position="56"/>
    </location>
</feature>
<dbReference type="InterPro" id="IPR008462">
    <property type="entry name" value="CsbD"/>
</dbReference>
<reference evidence="3" key="1">
    <citation type="submission" date="2021-04" db="EMBL/GenBank/DDBJ databases">
        <title>A collection of bacterial strains from the Burkholderia cepacia Research Laboratory and Repository.</title>
        <authorList>
            <person name="Lipuma J."/>
            <person name="Spilker T."/>
        </authorList>
    </citation>
    <scope>NUCLEOTIDE SEQUENCE</scope>
    <source>
        <strain evidence="3">AU36012</strain>
    </source>
</reference>
<organism evidence="3 4">
    <name type="scientific">Burkholderia ambifaria</name>
    <dbReference type="NCBI Taxonomy" id="152480"/>
    <lineage>
        <taxon>Bacteria</taxon>
        <taxon>Pseudomonadati</taxon>
        <taxon>Pseudomonadota</taxon>
        <taxon>Betaproteobacteria</taxon>
        <taxon>Burkholderiales</taxon>
        <taxon>Burkholderiaceae</taxon>
        <taxon>Burkholderia</taxon>
        <taxon>Burkholderia cepacia complex</taxon>
    </lineage>
</organism>
<evidence type="ECO:0000256" key="1">
    <source>
        <dbReference type="ARBA" id="ARBA00009129"/>
    </source>
</evidence>
<proteinExistence type="inferred from homology"/>
<evidence type="ECO:0000313" key="4">
    <source>
        <dbReference type="Proteomes" id="UP000682266"/>
    </source>
</evidence>
<dbReference type="SUPFAM" id="SSF69047">
    <property type="entry name" value="Hypothetical protein YjbJ"/>
    <property type="match status" value="1"/>
</dbReference>
<dbReference type="AlphaFoldDB" id="A0AA41E6Q8"/>
<dbReference type="InterPro" id="IPR036629">
    <property type="entry name" value="YjbJ_sf"/>
</dbReference>
<name>A0AA41E6Q8_9BURK</name>
<dbReference type="Pfam" id="PF05532">
    <property type="entry name" value="CsbD"/>
    <property type="match status" value="1"/>
</dbReference>
<comment type="similarity">
    <text evidence="1">Belongs to the UPF0337 (CsbD) family.</text>
</comment>
<dbReference type="EMBL" id="JAGSVG010000007">
    <property type="protein sequence ID" value="MBR8129410.1"/>
    <property type="molecule type" value="Genomic_DNA"/>
</dbReference>
<evidence type="ECO:0000259" key="2">
    <source>
        <dbReference type="Pfam" id="PF05532"/>
    </source>
</evidence>
<dbReference type="RefSeq" id="WP_006755261.1">
    <property type="nucleotide sequence ID" value="NZ_CADEPQ010000001.1"/>
</dbReference>